<accession>A0A2U8FD65</accession>
<dbReference type="KEGG" id="had:CDV25_04995"/>
<proteinExistence type="predicted"/>
<evidence type="ECO:0000313" key="2">
    <source>
        <dbReference type="Proteomes" id="UP000244890"/>
    </source>
</evidence>
<dbReference type="AlphaFoldDB" id="A0A2U8FD65"/>
<evidence type="ECO:0000313" key="1">
    <source>
        <dbReference type="EMBL" id="AWI34191.1"/>
    </source>
</evidence>
<sequence>MLIITFNPYFDSANLLLQATYTKMVYHNLNSFKSMYSGVLYQYIKDSRVKAIIFKFYFLSFENIQKIFSMNKVGFLQ</sequence>
<dbReference type="EMBL" id="CP021886">
    <property type="protein sequence ID" value="AWI34191.1"/>
    <property type="molecule type" value="Genomic_DNA"/>
</dbReference>
<organism evidence="1 2">
    <name type="scientific">Helicobacter apodemus</name>
    <dbReference type="NCBI Taxonomy" id="135569"/>
    <lineage>
        <taxon>Bacteria</taxon>
        <taxon>Pseudomonadati</taxon>
        <taxon>Campylobacterota</taxon>
        <taxon>Epsilonproteobacteria</taxon>
        <taxon>Campylobacterales</taxon>
        <taxon>Helicobacteraceae</taxon>
        <taxon>Helicobacter</taxon>
    </lineage>
</organism>
<protein>
    <submittedName>
        <fullName evidence="1">Uncharacterized protein</fullName>
    </submittedName>
</protein>
<gene>
    <name evidence="1" type="ORF">CDV25_04995</name>
</gene>
<dbReference type="Proteomes" id="UP000244890">
    <property type="component" value="Chromosome"/>
</dbReference>
<dbReference type="RefSeq" id="WP_108911027.1">
    <property type="nucleotide sequence ID" value="NZ_CP021886.1"/>
</dbReference>
<name>A0A2U8FD65_9HELI</name>
<reference evidence="1 2" key="1">
    <citation type="submission" date="2017-06" db="EMBL/GenBank/DDBJ databases">
        <title>Complete genome of Helicobacter apodemus.</title>
        <authorList>
            <person name="Cho S."/>
        </authorList>
    </citation>
    <scope>NUCLEOTIDE SEQUENCE [LARGE SCALE GENOMIC DNA]</scope>
    <source>
        <strain evidence="2">SNUVETPUB-15-01</strain>
    </source>
</reference>